<comment type="caution">
    <text evidence="1">The sequence shown here is derived from an EMBL/GenBank/DDBJ whole genome shotgun (WGS) entry which is preliminary data.</text>
</comment>
<keyword evidence="2" id="KW-1185">Reference proteome</keyword>
<evidence type="ECO:0000313" key="1">
    <source>
        <dbReference type="EMBL" id="MFC5908941.1"/>
    </source>
</evidence>
<gene>
    <name evidence="1" type="ORF">ACFP3V_17160</name>
</gene>
<protein>
    <submittedName>
        <fullName evidence="1">DUF5990 family protein</fullName>
    </submittedName>
</protein>
<dbReference type="InterPro" id="IPR046032">
    <property type="entry name" value="DUF5990"/>
</dbReference>
<name>A0ABW1G2N1_9ACTN</name>
<reference evidence="2" key="1">
    <citation type="journal article" date="2019" name="Int. J. Syst. Evol. Microbiol.">
        <title>The Global Catalogue of Microorganisms (GCM) 10K type strain sequencing project: providing services to taxonomists for standard genome sequencing and annotation.</title>
        <authorList>
            <consortium name="The Broad Institute Genomics Platform"/>
            <consortium name="The Broad Institute Genome Sequencing Center for Infectious Disease"/>
            <person name="Wu L."/>
            <person name="Ma J."/>
        </authorList>
    </citation>
    <scope>NUCLEOTIDE SEQUENCE [LARGE SCALE GENOMIC DNA]</scope>
    <source>
        <strain evidence="2">JCM 4816</strain>
    </source>
</reference>
<evidence type="ECO:0000313" key="2">
    <source>
        <dbReference type="Proteomes" id="UP001596174"/>
    </source>
</evidence>
<dbReference type="Pfam" id="PF19452">
    <property type="entry name" value="DUF5990"/>
    <property type="match status" value="1"/>
</dbReference>
<proteinExistence type="predicted"/>
<dbReference type="Proteomes" id="UP001596174">
    <property type="component" value="Unassembled WGS sequence"/>
</dbReference>
<sequence>MEIRIEAHDLPGRSCIGYGGIEVGVQRRDRPEEWLDLQPGDGAGAVWTLPCTVRRDAAGTPRLTGPYLQNRQGVRFVYLSWLSEGRMFRRAKLMLDDVPPETLESALASGRLTARLGLTDAKGNPTCASVRPPAVTWSAEPAGGSR</sequence>
<accession>A0ABW1G2N1</accession>
<dbReference type="RefSeq" id="WP_380584287.1">
    <property type="nucleotide sequence ID" value="NZ_JBHSQJ010000070.1"/>
</dbReference>
<organism evidence="1 2">
    <name type="scientific">Streptacidiphilus monticola</name>
    <dbReference type="NCBI Taxonomy" id="2161674"/>
    <lineage>
        <taxon>Bacteria</taxon>
        <taxon>Bacillati</taxon>
        <taxon>Actinomycetota</taxon>
        <taxon>Actinomycetes</taxon>
        <taxon>Kitasatosporales</taxon>
        <taxon>Streptomycetaceae</taxon>
        <taxon>Streptacidiphilus</taxon>
    </lineage>
</organism>
<dbReference type="EMBL" id="JBHSQJ010000070">
    <property type="protein sequence ID" value="MFC5908941.1"/>
    <property type="molecule type" value="Genomic_DNA"/>
</dbReference>